<keyword evidence="1" id="KW-0472">Membrane</keyword>
<keyword evidence="1" id="KW-1133">Transmembrane helix</keyword>
<dbReference type="AlphaFoldDB" id="A0A6J4VKR2"/>
<organism evidence="2">
    <name type="scientific">uncultured Truepera sp</name>
    <dbReference type="NCBI Taxonomy" id="543023"/>
    <lineage>
        <taxon>Bacteria</taxon>
        <taxon>Thermotogati</taxon>
        <taxon>Deinococcota</taxon>
        <taxon>Deinococci</taxon>
        <taxon>Trueperales</taxon>
        <taxon>Trueperaceae</taxon>
        <taxon>Truepera</taxon>
        <taxon>environmental samples</taxon>
    </lineage>
</organism>
<gene>
    <name evidence="2" type="ORF">AVDCRST_MAG86-2479</name>
</gene>
<keyword evidence="1" id="KW-0812">Transmembrane</keyword>
<reference evidence="2" key="1">
    <citation type="submission" date="2020-02" db="EMBL/GenBank/DDBJ databases">
        <authorList>
            <person name="Meier V. D."/>
        </authorList>
    </citation>
    <scope>NUCLEOTIDE SEQUENCE</scope>
    <source>
        <strain evidence="2">AVDCRST_MAG86</strain>
    </source>
</reference>
<dbReference type="EMBL" id="CADCWP010000218">
    <property type="protein sequence ID" value="CAA9578694.1"/>
    <property type="molecule type" value="Genomic_DNA"/>
</dbReference>
<evidence type="ECO:0000313" key="2">
    <source>
        <dbReference type="EMBL" id="CAA9578694.1"/>
    </source>
</evidence>
<accession>A0A6J4VKR2</accession>
<protein>
    <submittedName>
        <fullName evidence="2">Uncharacterized protein</fullName>
    </submittedName>
</protein>
<feature type="transmembrane region" description="Helical" evidence="1">
    <location>
        <begin position="18"/>
        <end position="41"/>
    </location>
</feature>
<evidence type="ECO:0000256" key="1">
    <source>
        <dbReference type="SAM" id="Phobius"/>
    </source>
</evidence>
<name>A0A6J4VKR2_9DEIN</name>
<dbReference type="PROSITE" id="PS51257">
    <property type="entry name" value="PROKAR_LIPOPROTEIN"/>
    <property type="match status" value="1"/>
</dbReference>
<proteinExistence type="predicted"/>
<sequence>MTKDQEGHLRRIALCGEYATNVLGASVLGCLRLLVHLRVALWRLRWTLRMAGTLSPGADACSLGRVERDEMRAAEA</sequence>